<dbReference type="STRING" id="1537102.L1L989"/>
<name>L1L989_THEEQ</name>
<dbReference type="Proteomes" id="UP000031512">
    <property type="component" value="Unassembled WGS sequence"/>
</dbReference>
<dbReference type="eggNOG" id="ENOG502SGNJ">
    <property type="taxonomic scope" value="Eukaryota"/>
</dbReference>
<keyword evidence="1" id="KW-0479">Metal-binding</keyword>
<organism evidence="4 5">
    <name type="scientific">Theileria equi strain WA</name>
    <dbReference type="NCBI Taxonomy" id="1537102"/>
    <lineage>
        <taxon>Eukaryota</taxon>
        <taxon>Sar</taxon>
        <taxon>Alveolata</taxon>
        <taxon>Apicomplexa</taxon>
        <taxon>Aconoidasida</taxon>
        <taxon>Piroplasmida</taxon>
        <taxon>Theileriidae</taxon>
        <taxon>Theileria</taxon>
    </lineage>
</organism>
<proteinExistence type="predicted"/>
<dbReference type="Pfam" id="PF12066">
    <property type="entry name" value="SERRATE_Ars2_N"/>
    <property type="match status" value="1"/>
</dbReference>
<feature type="compositionally biased region" description="Polar residues" evidence="2">
    <location>
        <begin position="545"/>
        <end position="557"/>
    </location>
</feature>
<dbReference type="OrthoDB" id="342064at2759"/>
<evidence type="ECO:0000256" key="2">
    <source>
        <dbReference type="SAM" id="MobiDB-lite"/>
    </source>
</evidence>
<keyword evidence="5" id="KW-1185">Reference proteome</keyword>
<dbReference type="PROSITE" id="PS50157">
    <property type="entry name" value="ZINC_FINGER_C2H2_2"/>
    <property type="match status" value="1"/>
</dbReference>
<evidence type="ECO:0000313" key="4">
    <source>
        <dbReference type="EMBL" id="EKX72066.1"/>
    </source>
</evidence>
<evidence type="ECO:0000259" key="3">
    <source>
        <dbReference type="PROSITE" id="PS50157"/>
    </source>
</evidence>
<dbReference type="PROSITE" id="PS00028">
    <property type="entry name" value="ZINC_FINGER_C2H2_1"/>
    <property type="match status" value="1"/>
</dbReference>
<dbReference type="RefSeq" id="XP_004831518.1">
    <property type="nucleotide sequence ID" value="XM_004831461.1"/>
</dbReference>
<keyword evidence="1" id="KW-0862">Zinc</keyword>
<comment type="caution">
    <text evidence="4">The sequence shown here is derived from an EMBL/GenBank/DDBJ whole genome shotgun (WGS) entry which is preliminary data.</text>
</comment>
<keyword evidence="1" id="KW-0863">Zinc-finger</keyword>
<evidence type="ECO:0000313" key="5">
    <source>
        <dbReference type="Proteomes" id="UP000031512"/>
    </source>
</evidence>
<dbReference type="VEuPathDB" id="PiroplasmaDB:BEWA_045300"/>
<dbReference type="GO" id="GO:0031053">
    <property type="term" value="P:primary miRNA processing"/>
    <property type="evidence" value="ECO:0007669"/>
    <property type="project" value="TreeGrafter"/>
</dbReference>
<reference evidence="4 5" key="1">
    <citation type="journal article" date="2012" name="BMC Genomics">
        <title>Comparative genomic analysis and phylogenetic position of Theileria equi.</title>
        <authorList>
            <person name="Kappmeyer L.S."/>
            <person name="Thiagarajan M."/>
            <person name="Herndon D.R."/>
            <person name="Ramsay J.D."/>
            <person name="Caler E."/>
            <person name="Djikeng A."/>
            <person name="Gillespie J.J."/>
            <person name="Lau A.O."/>
            <person name="Roalson E.H."/>
            <person name="Silva J.C."/>
            <person name="Silva M.G."/>
            <person name="Suarez C.E."/>
            <person name="Ueti M.W."/>
            <person name="Nene V.M."/>
            <person name="Mealey R.H."/>
            <person name="Knowles D.P."/>
            <person name="Brayton K.A."/>
        </authorList>
    </citation>
    <scope>NUCLEOTIDE SEQUENCE [LARGE SCALE GENOMIC DNA]</scope>
    <source>
        <strain evidence="4 5">WA</strain>
    </source>
</reference>
<dbReference type="PANTHER" id="PTHR13165:SF0">
    <property type="entry name" value="SERRATE RNA EFFECTOR MOLECULE HOMOLOG"/>
    <property type="match status" value="1"/>
</dbReference>
<feature type="region of interest" description="Disordered" evidence="2">
    <location>
        <begin position="545"/>
        <end position="571"/>
    </location>
</feature>
<dbReference type="GO" id="GO:0008270">
    <property type="term" value="F:zinc ion binding"/>
    <property type="evidence" value="ECO:0007669"/>
    <property type="project" value="UniProtKB-KW"/>
</dbReference>
<dbReference type="InterPro" id="IPR021933">
    <property type="entry name" value="SERRATE/Ars2_N"/>
</dbReference>
<accession>L1L989</accession>
<gene>
    <name evidence="4" type="ORF">BEWA_045300</name>
</gene>
<feature type="domain" description="C2H2-type" evidence="3">
    <location>
        <begin position="456"/>
        <end position="484"/>
    </location>
</feature>
<sequence>MTLRPQRKRRYRQGSFHRVLNFKQFVLMKDDEISPDKAAEEYTKYLCEFLNNEITLYYDTYEDLPFFREKYHPYYLKEDFELIKRTFLSQSAQFIKDYESGKYKDLLFEVSIQRLYGKQDDEDVKNLADASYECNEWAYEVPLEYPNEDTTKRLPLISPLESVVLVDVPEKVFKFEIVNAVKHRIENFIIYVAERDMVRTAFITVPEDEDIDKVVEDLNNERLTVQEFLLRFARCNPKKDRIVTRVCPPICSHPVIIMRDLELTKKLIRKLDADLGKAEGSIIDLLPEDLDIKLRLDIHILYLRIVHCYCYYGRTKTQNYIDLWDLSGPGHVRVDLTNDLYEKEEELAGSVKFAAWGAKNSNVPESGTTSETSQNDEKMDIVENKLEELKDWQEAISSLKVSHSQLQWLKDVESFALHVLNSNLAPPEYVEDAALIEEKWQQFCNLNTLIQGPAMFRCKICNKLFNDAKFVWKHLKNKHPERYEQIIVESGVPQMKDIFFNAHRDAKCNPFERLLSIPVIHKPPSDFDTISAEFFKRIGDKPYSTFSSSASLPSGTSNKKRRREYYDFDQPKAKKDREVTFAADEYSRPSVKYDDL</sequence>
<dbReference type="EMBL" id="ACOU01000007">
    <property type="protein sequence ID" value="EKX72066.1"/>
    <property type="molecule type" value="Genomic_DNA"/>
</dbReference>
<dbReference type="KEGG" id="beq:BEWA_045300"/>
<dbReference type="AlphaFoldDB" id="L1L989"/>
<evidence type="ECO:0000256" key="1">
    <source>
        <dbReference type="PROSITE-ProRule" id="PRU00042"/>
    </source>
</evidence>
<dbReference type="PANTHER" id="PTHR13165">
    <property type="entry name" value="ARSENITE-RESISTANCE PROTEIN 2"/>
    <property type="match status" value="1"/>
</dbReference>
<dbReference type="GO" id="GO:0016604">
    <property type="term" value="C:nuclear body"/>
    <property type="evidence" value="ECO:0007669"/>
    <property type="project" value="TreeGrafter"/>
</dbReference>
<dbReference type="InterPro" id="IPR039727">
    <property type="entry name" value="SE/Ars2"/>
</dbReference>
<protein>
    <recommendedName>
        <fullName evidence="3">C2H2-type domain-containing protein</fullName>
    </recommendedName>
</protein>
<dbReference type="InterPro" id="IPR013087">
    <property type="entry name" value="Znf_C2H2_type"/>
</dbReference>
<dbReference type="GeneID" id="15804121"/>